<gene>
    <name evidence="1" type="ORF">LCGC14_1676320</name>
</gene>
<accession>A0A0F9ICA8</accession>
<name>A0A0F9ICA8_9ZZZZ</name>
<dbReference type="AlphaFoldDB" id="A0A0F9ICA8"/>
<dbReference type="InterPro" id="IPR008979">
    <property type="entry name" value="Galactose-bd-like_sf"/>
</dbReference>
<dbReference type="Gene3D" id="2.60.120.260">
    <property type="entry name" value="Galactose-binding domain-like"/>
    <property type="match status" value="1"/>
</dbReference>
<organism evidence="1">
    <name type="scientific">marine sediment metagenome</name>
    <dbReference type="NCBI Taxonomy" id="412755"/>
    <lineage>
        <taxon>unclassified sequences</taxon>
        <taxon>metagenomes</taxon>
        <taxon>ecological metagenomes</taxon>
    </lineage>
</organism>
<dbReference type="EMBL" id="LAZR01014464">
    <property type="protein sequence ID" value="KKM17384.1"/>
    <property type="molecule type" value="Genomic_DNA"/>
</dbReference>
<comment type="caution">
    <text evidence="1">The sequence shown here is derived from an EMBL/GenBank/DDBJ whole genome shotgun (WGS) entry which is preliminary data.</text>
</comment>
<sequence>MADDPAFLIENYFSDIQFPTHVISAISEGAGTEAFRVATGRRSSLDRWSPTALNLEAWIKVDLTTSKSATACIIDRGHNLSGKTVVLERSANDSGWTQVFSVTIPATAATDGDFDDANGITTDEGAWVKRFASVSDRYWRLRVPAMGADLKPEIIGLWLGNTWEPGKITIPMPDEQAEAVTQRSQSDRGWQGNTQVVRRRAGELFLQLDAAAEPAALTAIADYDLLRPMWILHDADKAERAVLGQRPDGRIGFGFEPGWFPRQGRIPWVELQPKVN</sequence>
<proteinExistence type="predicted"/>
<evidence type="ECO:0000313" key="1">
    <source>
        <dbReference type="EMBL" id="KKM17384.1"/>
    </source>
</evidence>
<dbReference type="SUPFAM" id="SSF49785">
    <property type="entry name" value="Galactose-binding domain-like"/>
    <property type="match status" value="1"/>
</dbReference>
<protein>
    <submittedName>
        <fullName evidence="1">Uncharacterized protein</fullName>
    </submittedName>
</protein>
<reference evidence="1" key="1">
    <citation type="journal article" date="2015" name="Nature">
        <title>Complex archaea that bridge the gap between prokaryotes and eukaryotes.</title>
        <authorList>
            <person name="Spang A."/>
            <person name="Saw J.H."/>
            <person name="Jorgensen S.L."/>
            <person name="Zaremba-Niedzwiedzka K."/>
            <person name="Martijn J."/>
            <person name="Lind A.E."/>
            <person name="van Eijk R."/>
            <person name="Schleper C."/>
            <person name="Guy L."/>
            <person name="Ettema T.J."/>
        </authorList>
    </citation>
    <scope>NUCLEOTIDE SEQUENCE</scope>
</reference>